<evidence type="ECO:0000313" key="2">
    <source>
        <dbReference type="EMBL" id="CPR17018.1"/>
    </source>
</evidence>
<gene>
    <name evidence="2" type="ORF">BN1221_02405</name>
</gene>
<evidence type="ECO:0000259" key="1">
    <source>
        <dbReference type="SMART" id="SM00382"/>
    </source>
</evidence>
<evidence type="ECO:0000313" key="3">
    <source>
        <dbReference type="Proteomes" id="UP000044377"/>
    </source>
</evidence>
<dbReference type="InterPro" id="IPR003593">
    <property type="entry name" value="AAA+_ATPase"/>
</dbReference>
<protein>
    <submittedName>
        <fullName evidence="2">Contains ATPase involved in DNA replication initiation domain</fullName>
    </submittedName>
</protein>
<keyword evidence="3" id="KW-1185">Reference proteome</keyword>
<sequence length="438" mass="50893">MTGKYGACLQWTATFINQQISMSEINQASFKLSPEKNLSQEQFALKRSIETFLNTHRHDQHAFFVIHGEAGTGKSVLLNSIFCDLQTHARLQPQHPLYGSENYLLVNHPEMLKAYKNATDNQPSLRKKDYERPTTFINRMDKRGAIADIVLVDEAHLLLTRRDSYNHFSQDNHLDEIIRLSRIVILVFDEQQVLKFKSLWSESQLSRMMNRWPHDVYVLRHQFRMRADAAVQHWIRCFCRRKLPPLPSSAMNHREGAFEIRVFDDALAMYDAVKEKNAFSGLSRMLSTYDYPYRLDGQDYFIEEGRFRLRWDRSKPNERLPWAERADTIDEVGSVYTVQGFDLNYVGLILGPSVAWNEQREAIVLDPARYEDSAAFQGKALIDNSEAVKERIMLNAINVLMTRAIHGLYLYAHDVKLRAKLMSLQQKARINGDNNDCN</sequence>
<dbReference type="Gene3D" id="3.40.50.300">
    <property type="entry name" value="P-loop containing nucleotide triphosphate hydrolases"/>
    <property type="match status" value="1"/>
</dbReference>
<dbReference type="EMBL" id="CGIG01000001">
    <property type="protein sequence ID" value="CPR17018.1"/>
    <property type="molecule type" value="Genomic_DNA"/>
</dbReference>
<proteinExistence type="predicted"/>
<name>A0A0G4JVJ3_9GAMM</name>
<reference evidence="3" key="1">
    <citation type="submission" date="2015-01" db="EMBL/GenBank/DDBJ databases">
        <authorList>
            <person name="Paterson Steve"/>
        </authorList>
    </citation>
    <scope>NUCLEOTIDE SEQUENCE [LARGE SCALE GENOMIC DNA]</scope>
    <source>
        <strain evidence="3">OBR1</strain>
    </source>
</reference>
<dbReference type="SMART" id="SM00382">
    <property type="entry name" value="AAA"/>
    <property type="match status" value="1"/>
</dbReference>
<dbReference type="InterPro" id="IPR027417">
    <property type="entry name" value="P-loop_NTPase"/>
</dbReference>
<accession>A0A0G4JVJ3</accession>
<dbReference type="InterPro" id="IPR018647">
    <property type="entry name" value="SLFN_3-like_DNA/RNA_helicase"/>
</dbReference>
<feature type="domain" description="AAA+ ATPase" evidence="1">
    <location>
        <begin position="60"/>
        <end position="198"/>
    </location>
</feature>
<dbReference type="STRING" id="1109412.BN1221_02405"/>
<dbReference type="Proteomes" id="UP000044377">
    <property type="component" value="Unassembled WGS sequence"/>
</dbReference>
<organism evidence="2 3">
    <name type="scientific">Brenneria goodwinii</name>
    <dbReference type="NCBI Taxonomy" id="1109412"/>
    <lineage>
        <taxon>Bacteria</taxon>
        <taxon>Pseudomonadati</taxon>
        <taxon>Pseudomonadota</taxon>
        <taxon>Gammaproteobacteria</taxon>
        <taxon>Enterobacterales</taxon>
        <taxon>Pectobacteriaceae</taxon>
        <taxon>Brenneria</taxon>
    </lineage>
</organism>
<dbReference type="SUPFAM" id="SSF52540">
    <property type="entry name" value="P-loop containing nucleoside triphosphate hydrolases"/>
    <property type="match status" value="1"/>
</dbReference>
<dbReference type="AlphaFoldDB" id="A0A0G4JVJ3"/>
<dbReference type="Pfam" id="PF09848">
    <property type="entry name" value="SLFN-g3_helicase"/>
    <property type="match status" value="1"/>
</dbReference>